<dbReference type="PANTHER" id="PTHR47756">
    <property type="entry name" value="BLL6612 PROTEIN-RELATED"/>
    <property type="match status" value="1"/>
</dbReference>
<evidence type="ECO:0000259" key="7">
    <source>
        <dbReference type="Pfam" id="PF20239"/>
    </source>
</evidence>
<keyword evidence="4" id="KW-0804">Transcription</keyword>
<evidence type="ECO:0000256" key="3">
    <source>
        <dbReference type="ARBA" id="ARBA00023082"/>
    </source>
</evidence>
<keyword evidence="3" id="KW-0731">Sigma factor</keyword>
<dbReference type="Gene3D" id="1.10.1740.10">
    <property type="match status" value="1"/>
</dbReference>
<accession>A0ABV5R0T9</accession>
<evidence type="ECO:0000259" key="6">
    <source>
        <dbReference type="Pfam" id="PF08281"/>
    </source>
</evidence>
<comment type="similarity">
    <text evidence="1">Belongs to the sigma-70 factor family. ECF subfamily.</text>
</comment>
<dbReference type="InterPro" id="IPR036388">
    <property type="entry name" value="WH-like_DNA-bd_sf"/>
</dbReference>
<keyword evidence="9" id="KW-1185">Reference proteome</keyword>
<evidence type="ECO:0000313" key="9">
    <source>
        <dbReference type="Proteomes" id="UP001589710"/>
    </source>
</evidence>
<dbReference type="RefSeq" id="WP_345515011.1">
    <property type="nucleotide sequence ID" value="NZ_BAAAXD010000030.1"/>
</dbReference>
<gene>
    <name evidence="8" type="ORF">ACFFTL_03675</name>
</gene>
<dbReference type="NCBIfam" id="TIGR02937">
    <property type="entry name" value="sigma70-ECF"/>
    <property type="match status" value="1"/>
</dbReference>
<protein>
    <submittedName>
        <fullName evidence="8">RNA polymerase sigma factor</fullName>
    </submittedName>
</protein>
<reference evidence="8 9" key="1">
    <citation type="submission" date="2024-09" db="EMBL/GenBank/DDBJ databases">
        <authorList>
            <person name="Sun Q."/>
            <person name="Mori K."/>
        </authorList>
    </citation>
    <scope>NUCLEOTIDE SEQUENCE [LARGE SCALE GENOMIC DNA]</scope>
    <source>
        <strain evidence="8 9">JCM 3331</strain>
    </source>
</reference>
<dbReference type="InterPro" id="IPR014284">
    <property type="entry name" value="RNA_pol_sigma-70_dom"/>
</dbReference>
<dbReference type="InterPro" id="IPR013324">
    <property type="entry name" value="RNA_pol_sigma_r3/r4-like"/>
</dbReference>
<dbReference type="PANTHER" id="PTHR47756:SF1">
    <property type="entry name" value="BLL0085 PROTEIN"/>
    <property type="match status" value="1"/>
</dbReference>
<evidence type="ECO:0000256" key="4">
    <source>
        <dbReference type="ARBA" id="ARBA00023163"/>
    </source>
</evidence>
<comment type="caution">
    <text evidence="8">The sequence shown here is derived from an EMBL/GenBank/DDBJ whole genome shotgun (WGS) entry which is preliminary data.</text>
</comment>
<feature type="domain" description="RNA polymerase sigma factor 70 region 4 type 2" evidence="6">
    <location>
        <begin position="122"/>
        <end position="173"/>
    </location>
</feature>
<dbReference type="SUPFAM" id="SSF88659">
    <property type="entry name" value="Sigma3 and sigma4 domains of RNA polymerase sigma factors"/>
    <property type="match status" value="1"/>
</dbReference>
<organism evidence="8 9">
    <name type="scientific">Streptomyces yanii</name>
    <dbReference type="NCBI Taxonomy" id="78510"/>
    <lineage>
        <taxon>Bacteria</taxon>
        <taxon>Bacillati</taxon>
        <taxon>Actinomycetota</taxon>
        <taxon>Actinomycetes</taxon>
        <taxon>Kitasatosporales</taxon>
        <taxon>Streptomycetaceae</taxon>
        <taxon>Streptomyces</taxon>
    </lineage>
</organism>
<dbReference type="Pfam" id="PF04542">
    <property type="entry name" value="Sigma70_r2"/>
    <property type="match status" value="1"/>
</dbReference>
<feature type="domain" description="DUF6596" evidence="7">
    <location>
        <begin position="191"/>
        <end position="291"/>
    </location>
</feature>
<dbReference type="InterPro" id="IPR046531">
    <property type="entry name" value="DUF6596"/>
</dbReference>
<feature type="domain" description="RNA polymerase sigma-70 region 2" evidence="5">
    <location>
        <begin position="23"/>
        <end position="81"/>
    </location>
</feature>
<dbReference type="InterPro" id="IPR007627">
    <property type="entry name" value="RNA_pol_sigma70_r2"/>
</dbReference>
<dbReference type="InterPro" id="IPR013249">
    <property type="entry name" value="RNA_pol_sigma70_r4_t2"/>
</dbReference>
<evidence type="ECO:0000259" key="5">
    <source>
        <dbReference type="Pfam" id="PF04542"/>
    </source>
</evidence>
<dbReference type="SUPFAM" id="SSF88946">
    <property type="entry name" value="Sigma2 domain of RNA polymerase sigma factors"/>
    <property type="match status" value="1"/>
</dbReference>
<name>A0ABV5R0T9_9ACTN</name>
<dbReference type="EMBL" id="JBHMCG010000015">
    <property type="protein sequence ID" value="MFB9571458.1"/>
    <property type="molecule type" value="Genomic_DNA"/>
</dbReference>
<dbReference type="Pfam" id="PF08281">
    <property type="entry name" value="Sigma70_r4_2"/>
    <property type="match status" value="1"/>
</dbReference>
<sequence>MAVTEASATQAVEAVFRIESARIIAGVTRIVRDVGIAEELAQDALVAALEQWPESGVPDRPGAWLMATARHRAIDLVRRKETYARKLAEVGRSLEDVPPPEPGDFDSTEDRHHIDDDLLRLIFTACHPVLSTEARIALTLRLLGGLTTDEIARAFLASEPTVAQRIVRAKRTLGRAGVPFEVPYGPERAARLDSVLEVIYLIFNEGYSATAGDDWLRPALCEDALRLARVLAGLMDEEPEVHGLVALLELQASRIAARTGPDGAPVLLADQNRSRWDRLLIRRGYAALERANAAGDTPGSYALQAAIAACHAHAVTYEETDWTVIATLYGLLLEAAPSPVVELNRAVAVSMAQGPEAGLALVDALAGDPALKAYHLLPSVRGDLLARLGRTDEARAEFLRAADLTRNARERALLLARAEKESGVER</sequence>
<dbReference type="InterPro" id="IPR013325">
    <property type="entry name" value="RNA_pol_sigma_r2"/>
</dbReference>
<evidence type="ECO:0000256" key="1">
    <source>
        <dbReference type="ARBA" id="ARBA00010641"/>
    </source>
</evidence>
<keyword evidence="2" id="KW-0805">Transcription regulation</keyword>
<dbReference type="Pfam" id="PF20239">
    <property type="entry name" value="DUF6596"/>
    <property type="match status" value="1"/>
</dbReference>
<evidence type="ECO:0000313" key="8">
    <source>
        <dbReference type="EMBL" id="MFB9571458.1"/>
    </source>
</evidence>
<dbReference type="Proteomes" id="UP001589710">
    <property type="component" value="Unassembled WGS sequence"/>
</dbReference>
<dbReference type="Gene3D" id="1.10.10.10">
    <property type="entry name" value="Winged helix-like DNA-binding domain superfamily/Winged helix DNA-binding domain"/>
    <property type="match status" value="1"/>
</dbReference>
<evidence type="ECO:0000256" key="2">
    <source>
        <dbReference type="ARBA" id="ARBA00023015"/>
    </source>
</evidence>
<proteinExistence type="inferred from homology"/>